<protein>
    <submittedName>
        <fullName evidence="1">Uncharacterized protein</fullName>
    </submittedName>
</protein>
<name>F6EKB8_HOYSD</name>
<dbReference type="EMBL" id="CP002786">
    <property type="protein sequence ID" value="AEF39089.1"/>
    <property type="molecule type" value="Genomic_DNA"/>
</dbReference>
<dbReference type="AlphaFoldDB" id="F6EKB8"/>
<evidence type="ECO:0000313" key="2">
    <source>
        <dbReference type="Proteomes" id="UP000009235"/>
    </source>
</evidence>
<organism evidence="1 2">
    <name type="scientific">Hoyosella subflava (strain DSM 45089 / JCM 17490 / NBRC 109087 / DQS3-9A1)</name>
    <name type="common">Amycolicicoccus subflavus</name>
    <dbReference type="NCBI Taxonomy" id="443218"/>
    <lineage>
        <taxon>Bacteria</taxon>
        <taxon>Bacillati</taxon>
        <taxon>Actinomycetota</taxon>
        <taxon>Actinomycetes</taxon>
        <taxon>Mycobacteriales</taxon>
        <taxon>Hoyosellaceae</taxon>
        <taxon>Hoyosella</taxon>
    </lineage>
</organism>
<keyword evidence="2" id="KW-1185">Reference proteome</keyword>
<proteinExistence type="predicted"/>
<reference evidence="1 2" key="1">
    <citation type="journal article" date="2011" name="J. Bacteriol.">
        <title>Complete genome sequence of Amycolicicoccus subflavus DQS3-9A1T, an actinomycete isolated from crude oil-polluted soil.</title>
        <authorList>
            <person name="Cai M."/>
            <person name="Chen W.M."/>
            <person name="Nie Y."/>
            <person name="Chi C.Q."/>
            <person name="Wang Y.N."/>
            <person name="Tang Y.Q."/>
            <person name="Li G.Y."/>
            <person name="Wu X.L."/>
        </authorList>
    </citation>
    <scope>NUCLEOTIDE SEQUENCE [LARGE SCALE GENOMIC DNA]</scope>
    <source>
        <strain evidence="2">DSM 45089 / DQS3-9A1</strain>
    </source>
</reference>
<dbReference type="HOGENOM" id="CLU_3228737_0_0_11"/>
<sequence length="43" mass="4726">MLIRGFLGISLAQLGWPAGSTMRGNACEADDVEQNEVHPQWVQ</sequence>
<dbReference type="KEGG" id="asd:AS9A_0635"/>
<gene>
    <name evidence="1" type="ordered locus">AS9A_0635</name>
</gene>
<evidence type="ECO:0000313" key="1">
    <source>
        <dbReference type="EMBL" id="AEF39089.1"/>
    </source>
</evidence>
<accession>F6EKB8</accession>
<dbReference type="Proteomes" id="UP000009235">
    <property type="component" value="Chromosome"/>
</dbReference>